<dbReference type="AlphaFoldDB" id="A0A560JGK6"/>
<dbReference type="InterPro" id="IPR058163">
    <property type="entry name" value="LysR-type_TF_proteobact-type"/>
</dbReference>
<evidence type="ECO:0000259" key="6">
    <source>
        <dbReference type="PROSITE" id="PS50931"/>
    </source>
</evidence>
<name>A0A560JGK6_9BRAD</name>
<dbReference type="GO" id="GO:0003677">
    <property type="term" value="F:DNA binding"/>
    <property type="evidence" value="ECO:0007669"/>
    <property type="project" value="UniProtKB-KW"/>
</dbReference>
<comment type="caution">
    <text evidence="7">The sequence shown here is derived from an EMBL/GenBank/DDBJ whole genome shotgun (WGS) entry which is preliminary data.</text>
</comment>
<sequence length="299" mass="31881">MLDDLNELKTFRAILTAGSLSAAAQRLGVTLAVVSKRLASLEERAGVRLIQRTTRALSATEEGARLLVDVERALDTIEAAEASLASAHDEPVGTLRVSAPIAFGRRCVAPVLSGLTTRYPRLSVSLELDDRMVDIVDEGLDVAVRIGALADSSAMMRKLADNHRILVASPAYLDQAGRPTTPAEAASHTFLRYGGAAEPWRLQGPNGTAASLSASARLRIDDGDVVHEWALAGHGIMLKSEVDVAADLAVGSLERVLPDWHGGEAPVVGLYPSARHLPLKTRIFLDALTAHIERVVSKK</sequence>
<dbReference type="CDD" id="cd08422">
    <property type="entry name" value="PBP2_CrgA_like"/>
    <property type="match status" value="1"/>
</dbReference>
<protein>
    <submittedName>
        <fullName evidence="7">LysR family transcriptional regulator</fullName>
    </submittedName>
</protein>
<dbReference type="FunFam" id="1.10.10.10:FF:000001">
    <property type="entry name" value="LysR family transcriptional regulator"/>
    <property type="match status" value="1"/>
</dbReference>
<evidence type="ECO:0000256" key="2">
    <source>
        <dbReference type="ARBA" id="ARBA00009437"/>
    </source>
</evidence>
<dbReference type="Gene3D" id="3.40.190.290">
    <property type="match status" value="1"/>
</dbReference>
<comment type="similarity">
    <text evidence="2">Belongs to the LysR transcriptional regulatory family.</text>
</comment>
<dbReference type="InterPro" id="IPR036390">
    <property type="entry name" value="WH_DNA-bd_sf"/>
</dbReference>
<dbReference type="Pfam" id="PF03466">
    <property type="entry name" value="LysR_substrate"/>
    <property type="match status" value="1"/>
</dbReference>
<accession>A0A560JGK6</accession>
<keyword evidence="4" id="KW-0238">DNA-binding</keyword>
<evidence type="ECO:0000256" key="1">
    <source>
        <dbReference type="ARBA" id="ARBA00003502"/>
    </source>
</evidence>
<dbReference type="GO" id="GO:0003700">
    <property type="term" value="F:DNA-binding transcription factor activity"/>
    <property type="evidence" value="ECO:0007669"/>
    <property type="project" value="InterPro"/>
</dbReference>
<organism evidence="7 8">
    <name type="scientific">Bradyrhizobium sacchari</name>
    <dbReference type="NCBI Taxonomy" id="1399419"/>
    <lineage>
        <taxon>Bacteria</taxon>
        <taxon>Pseudomonadati</taxon>
        <taxon>Pseudomonadota</taxon>
        <taxon>Alphaproteobacteria</taxon>
        <taxon>Hyphomicrobiales</taxon>
        <taxon>Nitrobacteraceae</taxon>
        <taxon>Bradyrhizobium</taxon>
    </lineage>
</organism>
<keyword evidence="8" id="KW-1185">Reference proteome</keyword>
<dbReference type="FunFam" id="3.40.190.290:FF:000001">
    <property type="entry name" value="Transcriptional regulator, LysR family"/>
    <property type="match status" value="1"/>
</dbReference>
<dbReference type="Proteomes" id="UP000315914">
    <property type="component" value="Unassembled WGS sequence"/>
</dbReference>
<keyword evidence="3" id="KW-0805">Transcription regulation</keyword>
<dbReference type="EMBL" id="VITW01000008">
    <property type="protein sequence ID" value="TWB70292.1"/>
    <property type="molecule type" value="Genomic_DNA"/>
</dbReference>
<dbReference type="SUPFAM" id="SSF53850">
    <property type="entry name" value="Periplasmic binding protein-like II"/>
    <property type="match status" value="1"/>
</dbReference>
<dbReference type="PROSITE" id="PS50931">
    <property type="entry name" value="HTH_LYSR"/>
    <property type="match status" value="1"/>
</dbReference>
<proteinExistence type="inferred from homology"/>
<dbReference type="InterPro" id="IPR005119">
    <property type="entry name" value="LysR_subst-bd"/>
</dbReference>
<evidence type="ECO:0000256" key="5">
    <source>
        <dbReference type="ARBA" id="ARBA00023163"/>
    </source>
</evidence>
<dbReference type="InterPro" id="IPR000847">
    <property type="entry name" value="LysR_HTH_N"/>
</dbReference>
<gene>
    <name evidence="7" type="ORF">FBZ95_108294</name>
</gene>
<feature type="domain" description="HTH lysR-type" evidence="6">
    <location>
        <begin position="3"/>
        <end position="60"/>
    </location>
</feature>
<dbReference type="PANTHER" id="PTHR30537:SF5">
    <property type="entry name" value="HTH-TYPE TRANSCRIPTIONAL ACTIVATOR TTDR-RELATED"/>
    <property type="match status" value="1"/>
</dbReference>
<evidence type="ECO:0000313" key="8">
    <source>
        <dbReference type="Proteomes" id="UP000315914"/>
    </source>
</evidence>
<dbReference type="Pfam" id="PF00126">
    <property type="entry name" value="HTH_1"/>
    <property type="match status" value="1"/>
</dbReference>
<dbReference type="InterPro" id="IPR036388">
    <property type="entry name" value="WH-like_DNA-bd_sf"/>
</dbReference>
<evidence type="ECO:0000256" key="3">
    <source>
        <dbReference type="ARBA" id="ARBA00023015"/>
    </source>
</evidence>
<evidence type="ECO:0000256" key="4">
    <source>
        <dbReference type="ARBA" id="ARBA00023125"/>
    </source>
</evidence>
<evidence type="ECO:0000313" key="7">
    <source>
        <dbReference type="EMBL" id="TWB70292.1"/>
    </source>
</evidence>
<dbReference type="RefSeq" id="WP_145680341.1">
    <property type="nucleotide sequence ID" value="NZ_VITU01000009.1"/>
</dbReference>
<reference evidence="7 8" key="1">
    <citation type="submission" date="2019-06" db="EMBL/GenBank/DDBJ databases">
        <title>Genomic Encyclopedia of Type Strains, Phase IV (KMG-V): Genome sequencing to study the core and pangenomes of soil and plant-associated prokaryotes.</title>
        <authorList>
            <person name="Whitman W."/>
        </authorList>
    </citation>
    <scope>NUCLEOTIDE SEQUENCE [LARGE SCALE GENOMIC DNA]</scope>
    <source>
        <strain evidence="7 8">BR 10556</strain>
    </source>
</reference>
<dbReference type="PANTHER" id="PTHR30537">
    <property type="entry name" value="HTH-TYPE TRANSCRIPTIONAL REGULATOR"/>
    <property type="match status" value="1"/>
</dbReference>
<dbReference type="SUPFAM" id="SSF46785">
    <property type="entry name" value="Winged helix' DNA-binding domain"/>
    <property type="match status" value="1"/>
</dbReference>
<dbReference type="Gene3D" id="1.10.10.10">
    <property type="entry name" value="Winged helix-like DNA-binding domain superfamily/Winged helix DNA-binding domain"/>
    <property type="match status" value="1"/>
</dbReference>
<comment type="function">
    <text evidence="1">NodD regulates the expression of the nodABCFE genes which encode other nodulation proteins. NodD is also a negative regulator of its own expression. Binds flavonoids as inducers.</text>
</comment>
<keyword evidence="5" id="KW-0804">Transcription</keyword>